<dbReference type="AlphaFoldDB" id="A0A0L6UJX1"/>
<dbReference type="VEuPathDB" id="FungiDB:VP01_58g3"/>
<dbReference type="EMBL" id="LAVV01011163">
    <property type="protein sequence ID" value="KNZ48110.1"/>
    <property type="molecule type" value="Genomic_DNA"/>
</dbReference>
<evidence type="ECO:0000313" key="1">
    <source>
        <dbReference type="EMBL" id="KNZ48110.1"/>
    </source>
</evidence>
<reference evidence="1 2" key="1">
    <citation type="submission" date="2015-08" db="EMBL/GenBank/DDBJ databases">
        <title>Next Generation Sequencing and Analysis of the Genome of Puccinia sorghi L Schw, the Causal Agent of Maize Common Rust.</title>
        <authorList>
            <person name="Rochi L."/>
            <person name="Burguener G."/>
            <person name="Darino M."/>
            <person name="Turjanski A."/>
            <person name="Kreff E."/>
            <person name="Dieguez M.J."/>
            <person name="Sacco F."/>
        </authorList>
    </citation>
    <scope>NUCLEOTIDE SEQUENCE [LARGE SCALE GENOMIC DNA]</scope>
    <source>
        <strain evidence="1 2">RO10H11247</strain>
    </source>
</reference>
<proteinExistence type="predicted"/>
<sequence length="97" mass="11678">MSDPAIFTVPQLRFYLKTHGIRCLTRFSQRVVHQLYQEHLADCPRNDRKREYWPAPENLDKQCLRGILKLYDVDFEESDQRPRLVALYESLKVLRQD</sequence>
<gene>
    <name evidence="1" type="ORF">VP01_58g3</name>
</gene>
<comment type="caution">
    <text evidence="1">The sequence shown here is derived from an EMBL/GenBank/DDBJ whole genome shotgun (WGS) entry which is preliminary data.</text>
</comment>
<protein>
    <submittedName>
        <fullName evidence="1">Uncharacterized protein</fullName>
    </submittedName>
</protein>
<evidence type="ECO:0000313" key="2">
    <source>
        <dbReference type="Proteomes" id="UP000037035"/>
    </source>
</evidence>
<dbReference type="OrthoDB" id="10618283at2759"/>
<keyword evidence="2" id="KW-1185">Reference proteome</keyword>
<name>A0A0L6UJX1_9BASI</name>
<dbReference type="Proteomes" id="UP000037035">
    <property type="component" value="Unassembled WGS sequence"/>
</dbReference>
<organism evidence="1 2">
    <name type="scientific">Puccinia sorghi</name>
    <dbReference type="NCBI Taxonomy" id="27349"/>
    <lineage>
        <taxon>Eukaryota</taxon>
        <taxon>Fungi</taxon>
        <taxon>Dikarya</taxon>
        <taxon>Basidiomycota</taxon>
        <taxon>Pucciniomycotina</taxon>
        <taxon>Pucciniomycetes</taxon>
        <taxon>Pucciniales</taxon>
        <taxon>Pucciniaceae</taxon>
        <taxon>Puccinia</taxon>
    </lineage>
</organism>
<accession>A0A0L6UJX1</accession>